<dbReference type="EMBL" id="CP091430">
    <property type="protein sequence ID" value="UVI33164.1"/>
    <property type="molecule type" value="Genomic_DNA"/>
</dbReference>
<keyword evidence="4" id="KW-1185">Reference proteome</keyword>
<dbReference type="InterPro" id="IPR000551">
    <property type="entry name" value="MerR-type_HTH_dom"/>
</dbReference>
<protein>
    <submittedName>
        <fullName evidence="3">MerR family transcriptional regulator</fullName>
    </submittedName>
</protein>
<name>A0ABY5SHM9_9BACL</name>
<feature type="domain" description="HTH merR-type" evidence="2">
    <location>
        <begin position="11"/>
        <end position="80"/>
    </location>
</feature>
<dbReference type="PROSITE" id="PS50937">
    <property type="entry name" value="HTH_MERR_2"/>
    <property type="match status" value="1"/>
</dbReference>
<dbReference type="CDD" id="cd01106">
    <property type="entry name" value="HTH_TipAL-Mta"/>
    <property type="match status" value="1"/>
</dbReference>
<dbReference type="PANTHER" id="PTHR30204:SF96">
    <property type="entry name" value="CHROMOSOME-ANCHORING PROTEIN RACA"/>
    <property type="match status" value="1"/>
</dbReference>
<dbReference type="PROSITE" id="PS00552">
    <property type="entry name" value="HTH_MERR_1"/>
    <property type="match status" value="1"/>
</dbReference>
<evidence type="ECO:0000259" key="2">
    <source>
        <dbReference type="PROSITE" id="PS50937"/>
    </source>
</evidence>
<dbReference type="InterPro" id="IPR047057">
    <property type="entry name" value="MerR_fam"/>
</dbReference>
<dbReference type="SMART" id="SM00422">
    <property type="entry name" value="HTH_MERR"/>
    <property type="match status" value="1"/>
</dbReference>
<proteinExistence type="predicted"/>
<dbReference type="SUPFAM" id="SSF46955">
    <property type="entry name" value="Putative DNA-binding domain"/>
    <property type="match status" value="1"/>
</dbReference>
<accession>A0ABY5SHM9</accession>
<gene>
    <name evidence="3" type="ORF">L1F29_15560</name>
</gene>
<dbReference type="Gene3D" id="1.10.1660.10">
    <property type="match status" value="1"/>
</dbReference>
<dbReference type="Proteomes" id="UP001057877">
    <property type="component" value="Chromosome"/>
</dbReference>
<evidence type="ECO:0000313" key="3">
    <source>
        <dbReference type="EMBL" id="UVI33164.1"/>
    </source>
</evidence>
<reference evidence="3" key="1">
    <citation type="submission" date="2022-01" db="EMBL/GenBank/DDBJ databases">
        <title>Paenibacillus spongiae sp. nov., isolated from marine sponge.</title>
        <authorList>
            <person name="Li Z."/>
            <person name="Zhang M."/>
        </authorList>
    </citation>
    <scope>NUCLEOTIDE SEQUENCE</scope>
    <source>
        <strain evidence="3">PHS-Z3</strain>
    </source>
</reference>
<dbReference type="InterPro" id="IPR009061">
    <property type="entry name" value="DNA-bd_dom_put_sf"/>
</dbReference>
<dbReference type="Pfam" id="PF13411">
    <property type="entry name" value="MerR_1"/>
    <property type="match status" value="1"/>
</dbReference>
<dbReference type="RefSeq" id="WP_258389217.1">
    <property type="nucleotide sequence ID" value="NZ_CP091430.1"/>
</dbReference>
<keyword evidence="1" id="KW-0238">DNA-binding</keyword>
<sequence length="272" mass="31500">MEKEKGKQSKLYSIGAFAKLTGVTERTLRYYDRQGLLKPSIRNEYGHRFYTNHDLFLLQKILTLKFLDFSLDDITDYLNKPGEQFQQTLASQLELLLKKRQQLNKVIDTIERMQYMMQDAGTVDSDLLLVFMHAIQHEEVQKEYLSGQLPSSLIDAIYMEGKEEERLEIERTIAANIVKLKQFCKDGRDAKDEEVLACGWQLLSIVEKIVGPSMEEMTEQQLEQLEMGDALDPVLFPNAFTPEEEAYFKELFDYMETLKKQEEAGGRGGNNE</sequence>
<organism evidence="3 4">
    <name type="scientific">Paenibacillus spongiae</name>
    <dbReference type="NCBI Taxonomy" id="2909671"/>
    <lineage>
        <taxon>Bacteria</taxon>
        <taxon>Bacillati</taxon>
        <taxon>Bacillota</taxon>
        <taxon>Bacilli</taxon>
        <taxon>Bacillales</taxon>
        <taxon>Paenibacillaceae</taxon>
        <taxon>Paenibacillus</taxon>
    </lineage>
</organism>
<evidence type="ECO:0000256" key="1">
    <source>
        <dbReference type="ARBA" id="ARBA00023125"/>
    </source>
</evidence>
<evidence type="ECO:0000313" key="4">
    <source>
        <dbReference type="Proteomes" id="UP001057877"/>
    </source>
</evidence>
<dbReference type="PANTHER" id="PTHR30204">
    <property type="entry name" value="REDOX-CYCLING DRUG-SENSING TRANSCRIPTIONAL ACTIVATOR SOXR"/>
    <property type="match status" value="1"/>
</dbReference>